<evidence type="ECO:0000313" key="2">
    <source>
        <dbReference type="EMBL" id="VAW85489.1"/>
    </source>
</evidence>
<reference evidence="2" key="1">
    <citation type="submission" date="2018-06" db="EMBL/GenBank/DDBJ databases">
        <authorList>
            <person name="Zhirakovskaya E."/>
        </authorList>
    </citation>
    <scope>NUCLEOTIDE SEQUENCE</scope>
</reference>
<proteinExistence type="predicted"/>
<name>A0A3B0ZGR8_9ZZZZ</name>
<dbReference type="EMBL" id="UOFP01000096">
    <property type="protein sequence ID" value="VAW85489.1"/>
    <property type="molecule type" value="Genomic_DNA"/>
</dbReference>
<feature type="domain" description="Thioredoxin" evidence="1">
    <location>
        <begin position="34"/>
        <end position="127"/>
    </location>
</feature>
<dbReference type="SUPFAM" id="SSF52833">
    <property type="entry name" value="Thioredoxin-like"/>
    <property type="match status" value="1"/>
</dbReference>
<accession>A0A3B0ZGR8</accession>
<dbReference type="PROSITE" id="PS00194">
    <property type="entry name" value="THIOREDOXIN_1"/>
    <property type="match status" value="1"/>
</dbReference>
<dbReference type="InterPro" id="IPR013766">
    <property type="entry name" value="Thioredoxin_domain"/>
</dbReference>
<protein>
    <recommendedName>
        <fullName evidence="1">Thioredoxin domain-containing protein</fullName>
    </recommendedName>
</protein>
<dbReference type="AlphaFoldDB" id="A0A3B0ZGR8"/>
<dbReference type="InterPro" id="IPR017937">
    <property type="entry name" value="Thioredoxin_CS"/>
</dbReference>
<dbReference type="InterPro" id="IPR036249">
    <property type="entry name" value="Thioredoxin-like_sf"/>
</dbReference>
<organism evidence="2">
    <name type="scientific">hydrothermal vent metagenome</name>
    <dbReference type="NCBI Taxonomy" id="652676"/>
    <lineage>
        <taxon>unclassified sequences</taxon>
        <taxon>metagenomes</taxon>
        <taxon>ecological metagenomes</taxon>
    </lineage>
</organism>
<evidence type="ECO:0000259" key="1">
    <source>
        <dbReference type="Pfam" id="PF00085"/>
    </source>
</evidence>
<dbReference type="Gene3D" id="3.40.30.10">
    <property type="entry name" value="Glutaredoxin"/>
    <property type="match status" value="1"/>
</dbReference>
<dbReference type="CDD" id="cd02947">
    <property type="entry name" value="TRX_family"/>
    <property type="match status" value="1"/>
</dbReference>
<dbReference type="Pfam" id="PF00085">
    <property type="entry name" value="Thioredoxin"/>
    <property type="match status" value="1"/>
</dbReference>
<gene>
    <name evidence="2" type="ORF">MNBD_GAMMA18-1704</name>
</gene>
<sequence length="130" mass="14476">MITAKTFKSIAAFLFLATFSSMALALEGAEAYQADRFKHAQEQGKMIVVDIYKDGCGTCLKQVPALEAAREMYPDAQFFRVDFASDDEAVKKFRAIKQSTIIVYRGTEERGRSMGETNKDKLLEMIASGV</sequence>